<evidence type="ECO:0000256" key="3">
    <source>
        <dbReference type="PROSITE-ProRule" id="PRU10007"/>
    </source>
</evidence>
<evidence type="ECO:0000256" key="1">
    <source>
        <dbReference type="ARBA" id="ARBA00009986"/>
    </source>
</evidence>
<feature type="active site" evidence="3">
    <location>
        <position position="229"/>
    </location>
</feature>
<sequence>MTVSTILNPATEVPIAEIPATDEAGVDAAIQKAATAFESWRAVAPGDRARIMRRFAAVLDDHQEELAWLEVANAGHTIGNARWEAGNVRDVVEYYAGAPERLFGRQIPVPGGVDITFREPLGVVGVIVPWNFPMPIAGWGFAPALAAGNTVVLKPAELTPLTALRIGELALEAGLPEGVLTVVPGKGSVVGQRFVTHPAVRKVVFTGSTEVGKGIMRGCADQVKNLTLELGGKNANIVFADADLEKAAAAAPGGVFDNSGQDCCSRSRLLVQSSIYDDFMAQLEDAVQSFTVADPGSDSAEMGPLISSDHRDAVAAYVAAGEVAFTGSAPDGPGFWFPPTVITPSSISARDFREEIFGPVLSVVRFETEEEAVRIANDTAYGLSGSVFTENLDRAMRVSRAVEAGNISVNSHASVRYWTPFGGYKQSGLGRELGPDAVAAFTEEKNVFLATSE</sequence>
<dbReference type="PANTHER" id="PTHR11699">
    <property type="entry name" value="ALDEHYDE DEHYDROGENASE-RELATED"/>
    <property type="match status" value="1"/>
</dbReference>
<comment type="caution">
    <text evidence="6">The sequence shown here is derived from an EMBL/GenBank/DDBJ whole genome shotgun (WGS) entry which is preliminary data.</text>
</comment>
<gene>
    <name evidence="6" type="ORF">H9871_02910</name>
</gene>
<dbReference type="InterPro" id="IPR015590">
    <property type="entry name" value="Aldehyde_DH_dom"/>
</dbReference>
<proteinExistence type="inferred from homology"/>
<evidence type="ECO:0000259" key="5">
    <source>
        <dbReference type="Pfam" id="PF00171"/>
    </source>
</evidence>
<evidence type="ECO:0000313" key="6">
    <source>
        <dbReference type="EMBL" id="HIW99072.1"/>
    </source>
</evidence>
<dbReference type="InterPro" id="IPR016163">
    <property type="entry name" value="Ald_DH_C"/>
</dbReference>
<dbReference type="Gene3D" id="3.40.605.10">
    <property type="entry name" value="Aldehyde Dehydrogenase, Chain A, domain 1"/>
    <property type="match status" value="1"/>
</dbReference>
<dbReference type="InterPro" id="IPR016161">
    <property type="entry name" value="Ald_DH/histidinol_DH"/>
</dbReference>
<reference evidence="6" key="2">
    <citation type="submission" date="2021-04" db="EMBL/GenBank/DDBJ databases">
        <authorList>
            <person name="Gilroy R."/>
        </authorList>
    </citation>
    <scope>NUCLEOTIDE SEQUENCE</scope>
    <source>
        <strain evidence="6">ChiHejej3B27-3195</strain>
    </source>
</reference>
<dbReference type="GO" id="GO:0016620">
    <property type="term" value="F:oxidoreductase activity, acting on the aldehyde or oxo group of donors, NAD or NADP as acceptor"/>
    <property type="evidence" value="ECO:0007669"/>
    <property type="project" value="InterPro"/>
</dbReference>
<dbReference type="FunFam" id="3.40.605.10:FF:000007">
    <property type="entry name" value="NAD/NADP-dependent betaine aldehyde dehydrogenase"/>
    <property type="match status" value="1"/>
</dbReference>
<dbReference type="InterPro" id="IPR016162">
    <property type="entry name" value="Ald_DH_N"/>
</dbReference>
<keyword evidence="2 4" id="KW-0560">Oxidoreductase</keyword>
<evidence type="ECO:0000256" key="4">
    <source>
        <dbReference type="RuleBase" id="RU003345"/>
    </source>
</evidence>
<dbReference type="SUPFAM" id="SSF53720">
    <property type="entry name" value="ALDH-like"/>
    <property type="match status" value="1"/>
</dbReference>
<accession>A0A9D1S132</accession>
<dbReference type="EMBL" id="DXGD01000108">
    <property type="protein sequence ID" value="HIW99072.1"/>
    <property type="molecule type" value="Genomic_DNA"/>
</dbReference>
<dbReference type="PROSITE" id="PS00687">
    <property type="entry name" value="ALDEHYDE_DEHYDR_GLU"/>
    <property type="match status" value="1"/>
</dbReference>
<protein>
    <submittedName>
        <fullName evidence="6">Aldehyde dehydrogenase family protein</fullName>
    </submittedName>
</protein>
<comment type="similarity">
    <text evidence="1 4">Belongs to the aldehyde dehydrogenase family.</text>
</comment>
<evidence type="ECO:0000256" key="2">
    <source>
        <dbReference type="ARBA" id="ARBA00023002"/>
    </source>
</evidence>
<name>A0A9D1S132_9MICC</name>
<dbReference type="Gene3D" id="3.40.309.10">
    <property type="entry name" value="Aldehyde Dehydrogenase, Chain A, domain 2"/>
    <property type="match status" value="1"/>
</dbReference>
<organism evidence="6 7">
    <name type="scientific">Candidatus Nesterenkonia stercoripullorum</name>
    <dbReference type="NCBI Taxonomy" id="2838701"/>
    <lineage>
        <taxon>Bacteria</taxon>
        <taxon>Bacillati</taxon>
        <taxon>Actinomycetota</taxon>
        <taxon>Actinomycetes</taxon>
        <taxon>Micrococcales</taxon>
        <taxon>Micrococcaceae</taxon>
        <taxon>Nesterenkonia</taxon>
    </lineage>
</organism>
<evidence type="ECO:0000313" key="7">
    <source>
        <dbReference type="Proteomes" id="UP000824151"/>
    </source>
</evidence>
<dbReference type="InterPro" id="IPR029510">
    <property type="entry name" value="Ald_DH_CS_GLU"/>
</dbReference>
<dbReference type="Pfam" id="PF00171">
    <property type="entry name" value="Aldedh"/>
    <property type="match status" value="1"/>
</dbReference>
<dbReference type="AlphaFoldDB" id="A0A9D1S132"/>
<dbReference type="Proteomes" id="UP000824151">
    <property type="component" value="Unassembled WGS sequence"/>
</dbReference>
<reference evidence="6" key="1">
    <citation type="journal article" date="2021" name="PeerJ">
        <title>Extensive microbial diversity within the chicken gut microbiome revealed by metagenomics and culture.</title>
        <authorList>
            <person name="Gilroy R."/>
            <person name="Ravi A."/>
            <person name="Getino M."/>
            <person name="Pursley I."/>
            <person name="Horton D.L."/>
            <person name="Alikhan N.F."/>
            <person name="Baker D."/>
            <person name="Gharbi K."/>
            <person name="Hall N."/>
            <person name="Watson M."/>
            <person name="Adriaenssens E.M."/>
            <person name="Foster-Nyarko E."/>
            <person name="Jarju S."/>
            <person name="Secka A."/>
            <person name="Antonio M."/>
            <person name="Oren A."/>
            <person name="Chaudhuri R.R."/>
            <person name="La Ragione R."/>
            <person name="Hildebrand F."/>
            <person name="Pallen M.J."/>
        </authorList>
    </citation>
    <scope>NUCLEOTIDE SEQUENCE</scope>
    <source>
        <strain evidence="6">ChiHejej3B27-3195</strain>
    </source>
</reference>
<feature type="domain" description="Aldehyde dehydrogenase" evidence="5">
    <location>
        <begin position="6"/>
        <end position="447"/>
    </location>
</feature>